<dbReference type="SUPFAM" id="SSF46785">
    <property type="entry name" value="Winged helix' DNA-binding domain"/>
    <property type="match status" value="1"/>
</dbReference>
<protein>
    <submittedName>
        <fullName evidence="6">LysR family transcriptional regulator</fullName>
    </submittedName>
</protein>
<keyword evidence="3" id="KW-0238">DNA-binding</keyword>
<dbReference type="InterPro" id="IPR036390">
    <property type="entry name" value="WH_DNA-bd_sf"/>
</dbReference>
<dbReference type="Pfam" id="PF00126">
    <property type="entry name" value="HTH_1"/>
    <property type="match status" value="1"/>
</dbReference>
<dbReference type="InterPro" id="IPR050950">
    <property type="entry name" value="HTH-type_LysR_regulators"/>
</dbReference>
<dbReference type="RefSeq" id="WP_344348064.1">
    <property type="nucleotide sequence ID" value="NZ_BAAASM010000014.1"/>
</dbReference>
<dbReference type="SUPFAM" id="SSF53850">
    <property type="entry name" value="Periplasmic binding protein-like II"/>
    <property type="match status" value="1"/>
</dbReference>
<keyword evidence="4" id="KW-0804">Transcription</keyword>
<comment type="caution">
    <text evidence="6">The sequence shown here is derived from an EMBL/GenBank/DDBJ whole genome shotgun (WGS) entry which is preliminary data.</text>
</comment>
<proteinExistence type="inferred from homology"/>
<evidence type="ECO:0000256" key="3">
    <source>
        <dbReference type="ARBA" id="ARBA00023125"/>
    </source>
</evidence>
<dbReference type="InterPro" id="IPR000847">
    <property type="entry name" value="LysR_HTH_N"/>
</dbReference>
<keyword evidence="7" id="KW-1185">Reference proteome</keyword>
<evidence type="ECO:0000313" key="6">
    <source>
        <dbReference type="EMBL" id="MFC5654012.1"/>
    </source>
</evidence>
<dbReference type="Gene3D" id="1.10.10.10">
    <property type="entry name" value="Winged helix-like DNA-binding domain superfamily/Winged helix DNA-binding domain"/>
    <property type="match status" value="1"/>
</dbReference>
<keyword evidence="2" id="KW-0805">Transcription regulation</keyword>
<evidence type="ECO:0000256" key="2">
    <source>
        <dbReference type="ARBA" id="ARBA00023015"/>
    </source>
</evidence>
<evidence type="ECO:0000256" key="1">
    <source>
        <dbReference type="ARBA" id="ARBA00009437"/>
    </source>
</evidence>
<sequence>MNRQQLEYFLAVAEHGSLGHAAVAAGVSQPSLSQALGTLEKEMGAALVRRVRRGAVLTPAGQAFVPHARLLLRELRRTGEAIGRLDGRPAGELDLVTTPVLAVDPCAPLLGRFRGLHPEVRVRVQVTDHDAEVRGILADGRAEVGLTYLPVDADGIVVRALGEHEIMAVFPPDEPPPPDPLPVRWLAGRETVGVTGHSRQRALLVDHLTAHGVRLRVTVEVAHREMVIPLVLAGAGMSFLAGKVARWAAGQGARVRRLDPPLRQRYGLAYVPGQLSPAARALADLAVAPEGAGHAAGASFGG</sequence>
<gene>
    <name evidence="6" type="ORF">ACFP3J_00700</name>
</gene>
<dbReference type="InterPro" id="IPR036388">
    <property type="entry name" value="WH-like_DNA-bd_sf"/>
</dbReference>
<evidence type="ECO:0000313" key="7">
    <source>
        <dbReference type="Proteomes" id="UP001596065"/>
    </source>
</evidence>
<dbReference type="Proteomes" id="UP001596065">
    <property type="component" value="Unassembled WGS sequence"/>
</dbReference>
<organism evidence="6 7">
    <name type="scientific">Streptomyces nogalater</name>
    <dbReference type="NCBI Taxonomy" id="38314"/>
    <lineage>
        <taxon>Bacteria</taxon>
        <taxon>Bacillati</taxon>
        <taxon>Actinomycetota</taxon>
        <taxon>Actinomycetes</taxon>
        <taxon>Kitasatosporales</taxon>
        <taxon>Streptomycetaceae</taxon>
        <taxon>Streptomyces</taxon>
    </lineage>
</organism>
<evidence type="ECO:0000256" key="4">
    <source>
        <dbReference type="ARBA" id="ARBA00023163"/>
    </source>
</evidence>
<evidence type="ECO:0000259" key="5">
    <source>
        <dbReference type="PROSITE" id="PS50931"/>
    </source>
</evidence>
<name>A0ABW0W789_STRNO</name>
<accession>A0ABW0W789</accession>
<dbReference type="PROSITE" id="PS50931">
    <property type="entry name" value="HTH_LYSR"/>
    <property type="match status" value="1"/>
</dbReference>
<dbReference type="Pfam" id="PF03466">
    <property type="entry name" value="LysR_substrate"/>
    <property type="match status" value="1"/>
</dbReference>
<feature type="domain" description="HTH lysR-type" evidence="5">
    <location>
        <begin position="1"/>
        <end position="58"/>
    </location>
</feature>
<dbReference type="EMBL" id="JBHSOE010000001">
    <property type="protein sequence ID" value="MFC5654012.1"/>
    <property type="molecule type" value="Genomic_DNA"/>
</dbReference>
<comment type="similarity">
    <text evidence="1">Belongs to the LysR transcriptional regulatory family.</text>
</comment>
<reference evidence="7" key="1">
    <citation type="journal article" date="2019" name="Int. J. Syst. Evol. Microbiol.">
        <title>The Global Catalogue of Microorganisms (GCM) 10K type strain sequencing project: providing services to taxonomists for standard genome sequencing and annotation.</title>
        <authorList>
            <consortium name="The Broad Institute Genomics Platform"/>
            <consortium name="The Broad Institute Genome Sequencing Center for Infectious Disease"/>
            <person name="Wu L."/>
            <person name="Ma J."/>
        </authorList>
    </citation>
    <scope>NUCLEOTIDE SEQUENCE [LARGE SCALE GENOMIC DNA]</scope>
    <source>
        <strain evidence="7">KCTC 5701</strain>
    </source>
</reference>
<dbReference type="InterPro" id="IPR005119">
    <property type="entry name" value="LysR_subst-bd"/>
</dbReference>
<dbReference type="CDD" id="cd05466">
    <property type="entry name" value="PBP2_LTTR_substrate"/>
    <property type="match status" value="1"/>
</dbReference>
<dbReference type="PANTHER" id="PTHR30419">
    <property type="entry name" value="HTH-TYPE TRANSCRIPTIONAL REGULATOR YBHD"/>
    <property type="match status" value="1"/>
</dbReference>
<dbReference type="Gene3D" id="3.40.190.290">
    <property type="match status" value="1"/>
</dbReference>